<proteinExistence type="predicted"/>
<dbReference type="NCBIfam" id="NF033491">
    <property type="entry name" value="BA3454_fam"/>
    <property type="match status" value="1"/>
</dbReference>
<organism evidence="1 2">
    <name type="scientific">Peribacillus huizhouensis</name>
    <dbReference type="NCBI Taxonomy" id="1501239"/>
    <lineage>
        <taxon>Bacteria</taxon>
        <taxon>Bacillati</taxon>
        <taxon>Bacillota</taxon>
        <taxon>Bacilli</taxon>
        <taxon>Bacillales</taxon>
        <taxon>Bacillaceae</taxon>
        <taxon>Peribacillus</taxon>
    </lineage>
</organism>
<evidence type="ECO:0000313" key="2">
    <source>
        <dbReference type="Proteomes" id="UP000626697"/>
    </source>
</evidence>
<gene>
    <name evidence="1" type="ORF">HNP81_002460</name>
</gene>
<dbReference type="RefSeq" id="WP_182502757.1">
    <property type="nucleotide sequence ID" value="NZ_JACJHX010000006.1"/>
</dbReference>
<accession>A0ABR6CQD1</accession>
<dbReference type="EMBL" id="JACJHX010000006">
    <property type="protein sequence ID" value="MBA9027170.1"/>
    <property type="molecule type" value="Genomic_DNA"/>
</dbReference>
<comment type="caution">
    <text evidence="1">The sequence shown here is derived from an EMBL/GenBank/DDBJ whole genome shotgun (WGS) entry which is preliminary data.</text>
</comment>
<dbReference type="Proteomes" id="UP000626697">
    <property type="component" value="Unassembled WGS sequence"/>
</dbReference>
<evidence type="ECO:0008006" key="3">
    <source>
        <dbReference type="Google" id="ProtNLM"/>
    </source>
</evidence>
<name>A0ABR6CQD1_9BACI</name>
<dbReference type="InterPro" id="IPR049728">
    <property type="entry name" value="BA3454-like"/>
</dbReference>
<reference evidence="1 2" key="1">
    <citation type="submission" date="2020-08" db="EMBL/GenBank/DDBJ databases">
        <title>Genomic Encyclopedia of Type Strains, Phase IV (KMG-IV): sequencing the most valuable type-strain genomes for metagenomic binning, comparative biology and taxonomic classification.</title>
        <authorList>
            <person name="Goeker M."/>
        </authorList>
    </citation>
    <scope>NUCLEOTIDE SEQUENCE [LARGE SCALE GENOMIC DNA]</scope>
    <source>
        <strain evidence="1 2">DSM 105481</strain>
    </source>
</reference>
<sequence length="44" mass="4959">MIEVFVTVKCKGKNYQTNVIAHKGISAEEIKLLAEKQVLKQLSK</sequence>
<evidence type="ECO:0000313" key="1">
    <source>
        <dbReference type="EMBL" id="MBA9027170.1"/>
    </source>
</evidence>
<protein>
    <recommendedName>
        <fullName evidence="3">BA3454 family stress response protein</fullName>
    </recommendedName>
</protein>
<keyword evidence="2" id="KW-1185">Reference proteome</keyword>